<accession>A0A418XVD1</accession>
<dbReference type="Pfam" id="PF03537">
    <property type="entry name" value="Glyco_hydro_114"/>
    <property type="match status" value="1"/>
</dbReference>
<dbReference type="PANTHER" id="PTHR35273">
    <property type="entry name" value="ALPHA-1,4 POLYGALACTOSAMINIDASE, PUTATIVE (AFU_ORTHOLOGUE AFUA_3G07890)-RELATED"/>
    <property type="match status" value="1"/>
</dbReference>
<reference evidence="2 3" key="1">
    <citation type="submission" date="2018-09" db="EMBL/GenBank/DDBJ databases">
        <title>Alcanivorax profundi sp. nov., isolated from 1000 m-depth seawater of the Mariana Trench.</title>
        <authorList>
            <person name="Liu J."/>
        </authorList>
    </citation>
    <scope>NUCLEOTIDE SEQUENCE [LARGE SCALE GENOMIC DNA]</scope>
    <source>
        <strain evidence="2 3">MTEO17</strain>
    </source>
</reference>
<evidence type="ECO:0000259" key="1">
    <source>
        <dbReference type="Pfam" id="PF03537"/>
    </source>
</evidence>
<dbReference type="OrthoDB" id="505502at2"/>
<protein>
    <submittedName>
        <fullName evidence="2">Endo alpha-1,4 polygalactosaminidase</fullName>
    </submittedName>
</protein>
<dbReference type="InterPro" id="IPR013785">
    <property type="entry name" value="Aldolase_TIM"/>
</dbReference>
<dbReference type="InterPro" id="IPR017853">
    <property type="entry name" value="GH"/>
</dbReference>
<dbReference type="RefSeq" id="WP_022984007.1">
    <property type="nucleotide sequence ID" value="NZ_CAXGPP010000014.1"/>
</dbReference>
<dbReference type="AlphaFoldDB" id="A0A418XVD1"/>
<dbReference type="Gene3D" id="3.20.20.70">
    <property type="entry name" value="Aldolase class I"/>
    <property type="match status" value="1"/>
</dbReference>
<dbReference type="SUPFAM" id="SSF51445">
    <property type="entry name" value="(Trans)glycosidases"/>
    <property type="match status" value="1"/>
</dbReference>
<sequence>MSSSLGLLSGAITSLVTPPVEVPVQWYQPGIETTWQIQLQGPTNSGYTADLYILDLFDTPQSVITDLQASGRKVICYFSAGSFEKWREDANRFLPTDKGRRLGDWPGERWLDTRSANVREIMSERLLLAAERGCDGVDPDNVDGYSNRTGFPLTYEDQLDYNRFLFNQAHALGMAVSLKNDLGQVQELLPLVDFAVNESCHQWQECHLLTPFIDAGKPVFHIDYLHLDSQARAAHCRQMAELQFQSLTLPVALDDSFRFACND</sequence>
<dbReference type="EMBL" id="QYYA01000004">
    <property type="protein sequence ID" value="RJG16694.1"/>
    <property type="molecule type" value="Genomic_DNA"/>
</dbReference>
<organism evidence="2 3">
    <name type="scientific">Alcanivorax profundi</name>
    <dbReference type="NCBI Taxonomy" id="2338368"/>
    <lineage>
        <taxon>Bacteria</taxon>
        <taxon>Pseudomonadati</taxon>
        <taxon>Pseudomonadota</taxon>
        <taxon>Gammaproteobacteria</taxon>
        <taxon>Oceanospirillales</taxon>
        <taxon>Alcanivoracaceae</taxon>
        <taxon>Alcanivorax</taxon>
    </lineage>
</organism>
<dbReference type="PANTHER" id="PTHR35273:SF2">
    <property type="entry name" value="ALPHA-GALACTOSIDASE"/>
    <property type="match status" value="1"/>
</dbReference>
<proteinExistence type="predicted"/>
<name>A0A418XVD1_9GAMM</name>
<dbReference type="Proteomes" id="UP000283734">
    <property type="component" value="Unassembled WGS sequence"/>
</dbReference>
<gene>
    <name evidence="2" type="ORF">D4A39_12760</name>
</gene>
<comment type="caution">
    <text evidence="2">The sequence shown here is derived from an EMBL/GenBank/DDBJ whole genome shotgun (WGS) entry which is preliminary data.</text>
</comment>
<evidence type="ECO:0000313" key="2">
    <source>
        <dbReference type="EMBL" id="RJG16694.1"/>
    </source>
</evidence>
<keyword evidence="3" id="KW-1185">Reference proteome</keyword>
<feature type="domain" description="Glycoside-hydrolase family GH114 TIM-barrel" evidence="1">
    <location>
        <begin position="34"/>
        <end position="256"/>
    </location>
</feature>
<dbReference type="InterPro" id="IPR004352">
    <property type="entry name" value="GH114_TIM-barrel"/>
</dbReference>
<evidence type="ECO:0000313" key="3">
    <source>
        <dbReference type="Proteomes" id="UP000283734"/>
    </source>
</evidence>